<protein>
    <recommendedName>
        <fullName evidence="6">Mechanosensitive ion channel MscS domain-containing protein</fullName>
    </recommendedName>
</protein>
<evidence type="ECO:0000256" key="2">
    <source>
        <dbReference type="ARBA" id="ARBA00022692"/>
    </source>
</evidence>
<evidence type="ECO:0000256" key="4">
    <source>
        <dbReference type="ARBA" id="ARBA00023136"/>
    </source>
</evidence>
<dbReference type="InterPro" id="IPR006685">
    <property type="entry name" value="MscS_channel_2nd"/>
</dbReference>
<dbReference type="InterPro" id="IPR010920">
    <property type="entry name" value="LSM_dom_sf"/>
</dbReference>
<feature type="transmembrane region" description="Helical" evidence="5">
    <location>
        <begin position="12"/>
        <end position="31"/>
    </location>
</feature>
<evidence type="ECO:0000256" key="3">
    <source>
        <dbReference type="ARBA" id="ARBA00022989"/>
    </source>
</evidence>
<gene>
    <name evidence="7" type="ORF">LCGC14_0817880</name>
</gene>
<dbReference type="PANTHER" id="PTHR30221:SF1">
    <property type="entry name" value="SMALL-CONDUCTANCE MECHANOSENSITIVE CHANNEL"/>
    <property type="match status" value="1"/>
</dbReference>
<name>A0A0F9PPC4_9ZZZZ</name>
<evidence type="ECO:0000313" key="7">
    <source>
        <dbReference type="EMBL" id="KKN32029.1"/>
    </source>
</evidence>
<sequence>MALFRTDLEALIYIIIIGVGLYFTNWIISFIMDRIKRILPNNKNKIKFTFRLISSLAFLYFLIEGFPSFTTIPSEYSILITGAVSTAIAFATSEIFSNFICGILIWLIDPFDMGDIVDIMGHKGVIKSTSLTKITIETFDRIIVQISNSDVLSSPILNYTIKLKGKKNFFRFKRQIQFPQDIGHTRLDMDIYNDEIRKKEEIELRDFHNLVMEKDRSEIFSFTFSMRIPYKRFRIKVDKIEELCKEYKDIFDYSPKFHIFNFSNEISVKFRILTLDSDKLLKHKAEFANNLYKIILTNEV</sequence>
<dbReference type="AlphaFoldDB" id="A0A0F9PPC4"/>
<dbReference type="InterPro" id="IPR045275">
    <property type="entry name" value="MscS_archaea/bacteria_type"/>
</dbReference>
<organism evidence="7">
    <name type="scientific">marine sediment metagenome</name>
    <dbReference type="NCBI Taxonomy" id="412755"/>
    <lineage>
        <taxon>unclassified sequences</taxon>
        <taxon>metagenomes</taxon>
        <taxon>ecological metagenomes</taxon>
    </lineage>
</organism>
<feature type="transmembrane region" description="Helical" evidence="5">
    <location>
        <begin position="52"/>
        <end position="72"/>
    </location>
</feature>
<feature type="transmembrane region" description="Helical" evidence="5">
    <location>
        <begin position="78"/>
        <end position="108"/>
    </location>
</feature>
<feature type="domain" description="Mechanosensitive ion channel MscS" evidence="6">
    <location>
        <begin position="95"/>
        <end position="160"/>
    </location>
</feature>
<comment type="caution">
    <text evidence="7">The sequence shown here is derived from an EMBL/GenBank/DDBJ whole genome shotgun (WGS) entry which is preliminary data.</text>
</comment>
<dbReference type="InterPro" id="IPR023408">
    <property type="entry name" value="MscS_beta-dom_sf"/>
</dbReference>
<dbReference type="EMBL" id="LAZR01002281">
    <property type="protein sequence ID" value="KKN32029.1"/>
    <property type="molecule type" value="Genomic_DNA"/>
</dbReference>
<dbReference type="Pfam" id="PF00924">
    <property type="entry name" value="MS_channel_2nd"/>
    <property type="match status" value="1"/>
</dbReference>
<keyword evidence="3 5" id="KW-1133">Transmembrane helix</keyword>
<proteinExistence type="predicted"/>
<dbReference type="SUPFAM" id="SSF50182">
    <property type="entry name" value="Sm-like ribonucleoproteins"/>
    <property type="match status" value="1"/>
</dbReference>
<evidence type="ECO:0000259" key="6">
    <source>
        <dbReference type="Pfam" id="PF00924"/>
    </source>
</evidence>
<dbReference type="Gene3D" id="2.30.30.60">
    <property type="match status" value="1"/>
</dbReference>
<evidence type="ECO:0000256" key="5">
    <source>
        <dbReference type="SAM" id="Phobius"/>
    </source>
</evidence>
<keyword evidence="2 5" id="KW-0812">Transmembrane</keyword>
<dbReference type="GO" id="GO:0008381">
    <property type="term" value="F:mechanosensitive monoatomic ion channel activity"/>
    <property type="evidence" value="ECO:0007669"/>
    <property type="project" value="InterPro"/>
</dbReference>
<dbReference type="PANTHER" id="PTHR30221">
    <property type="entry name" value="SMALL-CONDUCTANCE MECHANOSENSITIVE CHANNEL"/>
    <property type="match status" value="1"/>
</dbReference>
<accession>A0A0F9PPC4</accession>
<keyword evidence="4 5" id="KW-0472">Membrane</keyword>
<dbReference type="GO" id="GO:0016020">
    <property type="term" value="C:membrane"/>
    <property type="evidence" value="ECO:0007669"/>
    <property type="project" value="UniProtKB-SubCell"/>
</dbReference>
<comment type="subcellular location">
    <subcellularLocation>
        <location evidence="1">Membrane</location>
    </subcellularLocation>
</comment>
<evidence type="ECO:0000256" key="1">
    <source>
        <dbReference type="ARBA" id="ARBA00004370"/>
    </source>
</evidence>
<reference evidence="7" key="1">
    <citation type="journal article" date="2015" name="Nature">
        <title>Complex archaea that bridge the gap between prokaryotes and eukaryotes.</title>
        <authorList>
            <person name="Spang A."/>
            <person name="Saw J.H."/>
            <person name="Jorgensen S.L."/>
            <person name="Zaremba-Niedzwiedzka K."/>
            <person name="Martijn J."/>
            <person name="Lind A.E."/>
            <person name="van Eijk R."/>
            <person name="Schleper C."/>
            <person name="Guy L."/>
            <person name="Ettema T.J."/>
        </authorList>
    </citation>
    <scope>NUCLEOTIDE SEQUENCE</scope>
</reference>